<dbReference type="RefSeq" id="WP_153531937.1">
    <property type="nucleotide sequence ID" value="NZ_WEGH01000001.1"/>
</dbReference>
<name>A0A7K0BSK4_9ACTN</name>
<keyword evidence="2" id="KW-1185">Reference proteome</keyword>
<accession>A0A7K0BSK4</accession>
<dbReference type="AlphaFoldDB" id="A0A7K0BSK4"/>
<protein>
    <submittedName>
        <fullName evidence="1">Uncharacterized protein</fullName>
    </submittedName>
</protein>
<reference evidence="1 2" key="1">
    <citation type="submission" date="2019-10" db="EMBL/GenBank/DDBJ databases">
        <title>Actinomadura rubteroloni sp. nov. and Actinomadura macrotermitis sp. nov., isolated from the gut of fungus growing-termite Macrotermes natalensis.</title>
        <authorList>
            <person name="Benndorf R."/>
            <person name="Martin K."/>
            <person name="Kuefner M."/>
            <person name="De Beer W."/>
            <person name="Kaster A.-K."/>
            <person name="Vollmers J."/>
            <person name="Poulsen M."/>
            <person name="Beemelmanns C."/>
        </authorList>
    </citation>
    <scope>NUCLEOTIDE SEQUENCE [LARGE SCALE GENOMIC DNA]</scope>
    <source>
        <strain evidence="1 2">RB68</strain>
    </source>
</reference>
<dbReference type="Proteomes" id="UP000487268">
    <property type="component" value="Unassembled WGS sequence"/>
</dbReference>
<sequence length="80" mass="9442">MKPTERRQQTDSRTRLTPRAKRIYVVRWIGAGRGDVKHRHFTRHHDAQRYAAKLRGYGKDPAIYTAPLGDWTKVPIRSTW</sequence>
<comment type="caution">
    <text evidence="1">The sequence shown here is derived from an EMBL/GenBank/DDBJ whole genome shotgun (WGS) entry which is preliminary data.</text>
</comment>
<proteinExistence type="predicted"/>
<dbReference type="EMBL" id="WEGH01000001">
    <property type="protein sequence ID" value="MQY04127.1"/>
    <property type="molecule type" value="Genomic_DNA"/>
</dbReference>
<evidence type="ECO:0000313" key="2">
    <source>
        <dbReference type="Proteomes" id="UP000487268"/>
    </source>
</evidence>
<evidence type="ECO:0000313" key="1">
    <source>
        <dbReference type="EMBL" id="MQY04127.1"/>
    </source>
</evidence>
<gene>
    <name evidence="1" type="ORF">ACRB68_21780</name>
</gene>
<organism evidence="1 2">
    <name type="scientific">Actinomadura macrotermitis</name>
    <dbReference type="NCBI Taxonomy" id="2585200"/>
    <lineage>
        <taxon>Bacteria</taxon>
        <taxon>Bacillati</taxon>
        <taxon>Actinomycetota</taxon>
        <taxon>Actinomycetes</taxon>
        <taxon>Streptosporangiales</taxon>
        <taxon>Thermomonosporaceae</taxon>
        <taxon>Actinomadura</taxon>
    </lineage>
</organism>